<evidence type="ECO:0000256" key="7">
    <source>
        <dbReference type="SAM" id="MobiDB-lite"/>
    </source>
</evidence>
<evidence type="ECO:0000313" key="11">
    <source>
        <dbReference type="Proteomes" id="UP000675880"/>
    </source>
</evidence>
<proteinExistence type="predicted"/>
<keyword evidence="2 10" id="KW-0548">Nucleotidyltransferase</keyword>
<keyword evidence="4" id="KW-0067">ATP-binding</keyword>
<keyword evidence="6" id="KW-0511">Multifunctional enzyme</keyword>
<dbReference type="PANTHER" id="PTHR30621">
    <property type="entry name" value="GLUTAMINE SYNTHETASE ADENYLYLTRANSFERASE"/>
    <property type="match status" value="1"/>
</dbReference>
<dbReference type="CDD" id="cd05401">
    <property type="entry name" value="NT_GlnE_GlnD_like"/>
    <property type="match status" value="1"/>
</dbReference>
<dbReference type="InterPro" id="IPR005190">
    <property type="entry name" value="GlnE_rpt_dom"/>
</dbReference>
<comment type="caution">
    <text evidence="10">The sequence shown here is derived from an EMBL/GenBank/DDBJ whole genome shotgun (WGS) entry which is preliminary data.</text>
</comment>
<evidence type="ECO:0000256" key="5">
    <source>
        <dbReference type="ARBA" id="ARBA00022842"/>
    </source>
</evidence>
<feature type="domain" description="Glutamate-ammonia ligase adenylyltransferase repeated" evidence="8">
    <location>
        <begin position="343"/>
        <end position="590"/>
    </location>
</feature>
<dbReference type="InterPro" id="IPR013546">
    <property type="entry name" value="PII_UdlTrfase/GS_AdlTrfase"/>
</dbReference>
<accession>A0ABN7L826</accession>
<dbReference type="GO" id="GO:0047388">
    <property type="term" value="F:[glutamine synthetase]-adenylyl-L-tyrosine phosphorylase activity"/>
    <property type="evidence" value="ECO:0007669"/>
    <property type="project" value="UniProtKB-EC"/>
</dbReference>
<dbReference type="RefSeq" id="WP_213041839.1">
    <property type="nucleotide sequence ID" value="NZ_CAJNBJ010000003.1"/>
</dbReference>
<reference evidence="10 11" key="1">
    <citation type="submission" date="2021-02" db="EMBL/GenBank/DDBJ databases">
        <authorList>
            <person name="Han P."/>
        </authorList>
    </citation>
    <scope>NUCLEOTIDE SEQUENCE [LARGE SCALE GENOMIC DNA]</scope>
    <source>
        <strain evidence="10">Candidatus Nitrospira sp. ZN2</strain>
    </source>
</reference>
<gene>
    <name evidence="10" type="ORF">NSPZN2_110002</name>
</gene>
<keyword evidence="5" id="KW-0460">Magnesium</keyword>
<evidence type="ECO:0000259" key="8">
    <source>
        <dbReference type="Pfam" id="PF03710"/>
    </source>
</evidence>
<keyword evidence="11" id="KW-1185">Reference proteome</keyword>
<dbReference type="Gene3D" id="3.30.460.10">
    <property type="entry name" value="Beta Polymerase, domain 2"/>
    <property type="match status" value="1"/>
</dbReference>
<keyword evidence="3" id="KW-0547">Nucleotide-binding</keyword>
<dbReference type="PANTHER" id="PTHR30621:SF0">
    <property type="entry name" value="BIFUNCTIONAL GLUTAMINE SYNTHETASE ADENYLYLTRANSFERASE_ADENYLYL-REMOVING ENZYME"/>
    <property type="match status" value="1"/>
</dbReference>
<evidence type="ECO:0000256" key="2">
    <source>
        <dbReference type="ARBA" id="ARBA00022695"/>
    </source>
</evidence>
<evidence type="ECO:0000313" key="10">
    <source>
        <dbReference type="EMBL" id="CAE6735972.1"/>
    </source>
</evidence>
<sequence>MLQATTDRESMLATLTPLCHGVEPDILHDFVSRMDQDYLAVFPPAIIATHVALAAHLTPDHPCEVRFTKLDRGRWTITIVAYDYFSEFATICGLLSAFGLNIEEGRIFTSAESDPPRPTRASTSYGERPRPQSRPGLTRKKIVDVFTVSPTEKQPFTAAEQKRLTEQLSRMILLLDDNQFDEARQQVNRQLVEHLGKRRSSFSGLLHTVQITFDNSQSATDTIMDIRSDDTPAFLYAFANALAMRNVYISKAQFAIEDGKLHDRFYVRNRFGQKLLDPVDQEQLRLTAVLIKQFTHALTWAPDPAKALESFDQFLDLILEGSRQAGKKQAWDFINDKKTFPLLARLLGASDFLWEDFLRRQHVNLLPLLKDYRDAPLIKPQTSLRKELNRIIAKAKTDEARKEALNRFKDQELFRIDMKHIVEPETSLPDFSLAISELAEVIVERSLIDCQAKLIKLYGSPRLINKKPCPFAVLGAGKFGGREMGYASDIEVLFVYGGPGRTSGKQGIENSEYFERLAQEFLQWIEAKQEGIFHIDVRLRPHGGKGSLANAFDEVCKYYSADGQAAPFERQALIKLRHIAGDAALGKKVEAHRDSFVYSGAPWDLTVALDLRRQQVKQLVEPGQINLKHSHGGIVTLEYAIQYLQVMHGHRYPSLRTPNTLRALAALIDAGLIPRATGENLRKSYLFIRMLIDGLRMVRGNTKDLVLPPADSDEFIFLARRVGYQTEDWQTGARHLQTDIEEHMKQNRQFFEKMFGKV</sequence>
<dbReference type="EC" id="2.7.7.89" evidence="10"/>
<dbReference type="Pfam" id="PF03710">
    <property type="entry name" value="GlnE"/>
    <property type="match status" value="1"/>
</dbReference>
<dbReference type="GO" id="GO:0008882">
    <property type="term" value="F:[glutamate-ammonia-ligase] adenylyltransferase activity"/>
    <property type="evidence" value="ECO:0007669"/>
    <property type="project" value="UniProtKB-EC"/>
</dbReference>
<organism evidence="10 11">
    <name type="scientific">Nitrospira defluvii</name>
    <dbReference type="NCBI Taxonomy" id="330214"/>
    <lineage>
        <taxon>Bacteria</taxon>
        <taxon>Pseudomonadati</taxon>
        <taxon>Nitrospirota</taxon>
        <taxon>Nitrospiria</taxon>
        <taxon>Nitrospirales</taxon>
        <taxon>Nitrospiraceae</taxon>
        <taxon>Nitrospira</taxon>
    </lineage>
</organism>
<evidence type="ECO:0000256" key="4">
    <source>
        <dbReference type="ARBA" id="ARBA00022840"/>
    </source>
</evidence>
<dbReference type="InterPro" id="IPR043519">
    <property type="entry name" value="NT_sf"/>
</dbReference>
<evidence type="ECO:0000256" key="3">
    <source>
        <dbReference type="ARBA" id="ARBA00022741"/>
    </source>
</evidence>
<evidence type="ECO:0000256" key="6">
    <source>
        <dbReference type="ARBA" id="ARBA00023268"/>
    </source>
</evidence>
<dbReference type="SUPFAM" id="SSF81593">
    <property type="entry name" value="Nucleotidyltransferase substrate binding subunit/domain"/>
    <property type="match status" value="1"/>
</dbReference>
<dbReference type="EC" id="2.7.7.42" evidence="10"/>
<dbReference type="Gene3D" id="1.20.120.330">
    <property type="entry name" value="Nucleotidyltransferases domain 2"/>
    <property type="match status" value="1"/>
</dbReference>
<name>A0ABN7L826_9BACT</name>
<protein>
    <submittedName>
        <fullName evidence="10">(Glutamine synthetase) adenylyltransferase</fullName>
        <ecNumber evidence="10">2.7.7.42</ecNumber>
        <ecNumber evidence="10">2.7.7.89</ecNumber>
    </submittedName>
</protein>
<dbReference type="Proteomes" id="UP000675880">
    <property type="component" value="Unassembled WGS sequence"/>
</dbReference>
<dbReference type="EMBL" id="CAJNBJ010000003">
    <property type="protein sequence ID" value="CAE6735972.1"/>
    <property type="molecule type" value="Genomic_DNA"/>
</dbReference>
<dbReference type="SUPFAM" id="SSF81301">
    <property type="entry name" value="Nucleotidyltransferase"/>
    <property type="match status" value="1"/>
</dbReference>
<dbReference type="CDD" id="cd04873">
    <property type="entry name" value="ACT_UUR-ACR-like"/>
    <property type="match status" value="1"/>
</dbReference>
<evidence type="ECO:0000259" key="9">
    <source>
        <dbReference type="Pfam" id="PF08335"/>
    </source>
</evidence>
<keyword evidence="1 10" id="KW-0808">Transferase</keyword>
<feature type="region of interest" description="Disordered" evidence="7">
    <location>
        <begin position="109"/>
        <end position="136"/>
    </location>
</feature>
<evidence type="ECO:0000256" key="1">
    <source>
        <dbReference type="ARBA" id="ARBA00022679"/>
    </source>
</evidence>
<dbReference type="InterPro" id="IPR023057">
    <property type="entry name" value="GlnE"/>
</dbReference>
<feature type="domain" description="PII-uridylyltransferase/Glutamine-synthetase adenylyltransferase" evidence="9">
    <location>
        <begin position="623"/>
        <end position="755"/>
    </location>
</feature>
<dbReference type="Pfam" id="PF08335">
    <property type="entry name" value="GlnD_UR_UTase"/>
    <property type="match status" value="1"/>
</dbReference>